<dbReference type="GO" id="GO:0015293">
    <property type="term" value="F:symporter activity"/>
    <property type="evidence" value="ECO:0007669"/>
    <property type="project" value="InterPro"/>
</dbReference>
<dbReference type="Pfam" id="PF13347">
    <property type="entry name" value="MFS_2"/>
    <property type="match status" value="1"/>
</dbReference>
<reference evidence="2 3" key="1">
    <citation type="journal article" date="2016" name="Stand. Genomic Sci.">
        <title>Complete genome sequence and genomic characterization of Microcystis panniformis FACHB 1757 by third-generation sequencing.</title>
        <authorList>
            <person name="Zhang J.Y."/>
            <person name="Guan R."/>
            <person name="Zhang H.J."/>
            <person name="Li H."/>
            <person name="Xiao P."/>
            <person name="Yu G.L."/>
            <person name="Du L."/>
            <person name="Cao D.M."/>
            <person name="Zhu B.C."/>
            <person name="Li R.H."/>
            <person name="Lu Z.H."/>
        </authorList>
    </citation>
    <scope>NUCLEOTIDE SEQUENCE [LARGE SCALE GENOMIC DNA]</scope>
    <source>
        <strain evidence="2 3">FACHB-1757</strain>
    </source>
</reference>
<dbReference type="Gene3D" id="1.20.1250.20">
    <property type="entry name" value="MFS general substrate transporter like domains"/>
    <property type="match status" value="1"/>
</dbReference>
<dbReference type="KEGG" id="mpk:VL20_5237"/>
<gene>
    <name evidence="2" type="ORF">VL20_5237</name>
</gene>
<dbReference type="PANTHER" id="PTHR11328:SF24">
    <property type="entry name" value="MAJOR FACILITATOR SUPERFAMILY (MFS) PROFILE DOMAIN-CONTAINING PROTEIN"/>
    <property type="match status" value="1"/>
</dbReference>
<feature type="transmembrane region" description="Helical" evidence="1">
    <location>
        <begin position="123"/>
        <end position="144"/>
    </location>
</feature>
<dbReference type="PANTHER" id="PTHR11328">
    <property type="entry name" value="MAJOR FACILITATOR SUPERFAMILY DOMAIN-CONTAINING PROTEIN"/>
    <property type="match status" value="1"/>
</dbReference>
<evidence type="ECO:0000313" key="3">
    <source>
        <dbReference type="Proteomes" id="UP000068167"/>
    </source>
</evidence>
<feature type="transmembrane region" description="Helical" evidence="1">
    <location>
        <begin position="165"/>
        <end position="183"/>
    </location>
</feature>
<name>A0A0K1S7W3_9CHRO</name>
<feature type="transmembrane region" description="Helical" evidence="1">
    <location>
        <begin position="302"/>
        <end position="324"/>
    </location>
</feature>
<keyword evidence="1" id="KW-1133">Transmembrane helix</keyword>
<keyword evidence="2" id="KW-0813">Transport</keyword>
<feature type="transmembrane region" description="Helical" evidence="1">
    <location>
        <begin position="20"/>
        <end position="41"/>
    </location>
</feature>
<dbReference type="InterPro" id="IPR039672">
    <property type="entry name" value="MFS_2"/>
</dbReference>
<protein>
    <submittedName>
        <fullName evidence="2">Sugar transporter</fullName>
    </submittedName>
</protein>
<feature type="transmembrane region" description="Helical" evidence="1">
    <location>
        <begin position="95"/>
        <end position="111"/>
    </location>
</feature>
<dbReference type="SUPFAM" id="SSF103473">
    <property type="entry name" value="MFS general substrate transporter"/>
    <property type="match status" value="1"/>
</dbReference>
<feature type="transmembrane region" description="Helical" evidence="1">
    <location>
        <begin position="371"/>
        <end position="396"/>
    </location>
</feature>
<evidence type="ECO:0000256" key="1">
    <source>
        <dbReference type="SAM" id="Phobius"/>
    </source>
</evidence>
<keyword evidence="1" id="KW-0472">Membrane</keyword>
<dbReference type="InterPro" id="IPR036259">
    <property type="entry name" value="MFS_trans_sf"/>
</dbReference>
<keyword evidence="1" id="KW-0812">Transmembrane</keyword>
<feature type="transmembrane region" description="Helical" evidence="1">
    <location>
        <begin position="272"/>
        <end position="295"/>
    </location>
</feature>
<evidence type="ECO:0000313" key="2">
    <source>
        <dbReference type="EMBL" id="AKV70086.1"/>
    </source>
</evidence>
<feature type="transmembrane region" description="Helical" evidence="1">
    <location>
        <begin position="237"/>
        <end position="266"/>
    </location>
</feature>
<organism evidence="2 3">
    <name type="scientific">Microcystis panniformis FACHB-1757</name>
    <dbReference type="NCBI Taxonomy" id="1638788"/>
    <lineage>
        <taxon>Bacteria</taxon>
        <taxon>Bacillati</taxon>
        <taxon>Cyanobacteriota</taxon>
        <taxon>Cyanophyceae</taxon>
        <taxon>Oscillatoriophycideae</taxon>
        <taxon>Chroococcales</taxon>
        <taxon>Microcystaceae</taxon>
        <taxon>Microcystis</taxon>
    </lineage>
</organism>
<dbReference type="PATRIC" id="fig|1638788.3.peg.5282"/>
<dbReference type="GO" id="GO:0005886">
    <property type="term" value="C:plasma membrane"/>
    <property type="evidence" value="ECO:0007669"/>
    <property type="project" value="TreeGrafter"/>
</dbReference>
<accession>A0A0K1S7W3</accession>
<proteinExistence type="predicted"/>
<feature type="transmembrane region" description="Helical" evidence="1">
    <location>
        <begin position="53"/>
        <end position="74"/>
    </location>
</feature>
<dbReference type="AlphaFoldDB" id="A0A0K1S7W3"/>
<feature type="transmembrane region" description="Helical" evidence="1">
    <location>
        <begin position="330"/>
        <end position="350"/>
    </location>
</feature>
<feature type="transmembrane region" description="Helical" evidence="1">
    <location>
        <begin position="189"/>
        <end position="209"/>
    </location>
</feature>
<keyword evidence="3" id="KW-1185">Reference proteome</keyword>
<dbReference type="RefSeq" id="WP_052277748.1">
    <property type="nucleotide sequence ID" value="NZ_CP011339.1"/>
</dbReference>
<feature type="transmembrane region" description="Helical" evidence="1">
    <location>
        <begin position="408"/>
        <end position="426"/>
    </location>
</feature>
<sequence>MTSSTSSKWQHLRIDYLPYITGWFGNFIVNNALLTMLIYRYDPGIPNDYNLSILLPSALVGIAIMISRIAGAFVQPVIGYFSDRFWSPWGKRRPFILASLLPLIGGFILLFNPPNNLNQTTYFIYLVTMLWVFYVGMASYHVPYLAWLPTLAKSPEGRVKLSTQIGIFGLVGATIGGIIAPWLTDSYGFHGMGIAISLIGLITLAMPLLEKEEYTPSKGKYPNFKTTLTAAFTNRTFCIYMITMILAWMVISIISVIPTFLVIALLKREVSFAAVINTIIVGSALAGFTLVLPLAQKYGKKLVFQGSLIWVGLGMIAMACGRFWWQDSLIPWLILSIIANLALASFFSLPNAMLSDIIDQDAEQQGMGREAIFFGTRGLLIQFSQGAGSFLTGLILSFGKTPDNPWGVQIAFLSAGILSLAAAFVLRPYAIKK</sequence>
<dbReference type="GO" id="GO:0008643">
    <property type="term" value="P:carbohydrate transport"/>
    <property type="evidence" value="ECO:0007669"/>
    <property type="project" value="InterPro"/>
</dbReference>
<keyword evidence="2" id="KW-0762">Sugar transport</keyword>
<dbReference type="Proteomes" id="UP000068167">
    <property type="component" value="Chromosome"/>
</dbReference>
<dbReference type="EMBL" id="CP011339">
    <property type="protein sequence ID" value="AKV70086.1"/>
    <property type="molecule type" value="Genomic_DNA"/>
</dbReference>